<feature type="transmembrane region" description="Helical" evidence="1">
    <location>
        <begin position="12"/>
        <end position="33"/>
    </location>
</feature>
<keyword evidence="3" id="KW-1185">Reference proteome</keyword>
<reference evidence="2 3" key="1">
    <citation type="submission" date="2019-07" db="EMBL/GenBank/DDBJ databases">
        <title>Ln-dependent methylotrophs.</title>
        <authorList>
            <person name="Tani A."/>
        </authorList>
    </citation>
    <scope>NUCLEOTIDE SEQUENCE [LARGE SCALE GENOMIC DNA]</scope>
    <source>
        <strain evidence="2 3">SM12</strain>
    </source>
</reference>
<keyword evidence="1" id="KW-1133">Transmembrane helix</keyword>
<gene>
    <name evidence="2" type="ORF">FNA46_15130</name>
</gene>
<accession>A0A549T6L9</accession>
<comment type="caution">
    <text evidence="2">The sequence shown here is derived from an EMBL/GenBank/DDBJ whole genome shotgun (WGS) entry which is preliminary data.</text>
</comment>
<evidence type="ECO:0000256" key="1">
    <source>
        <dbReference type="SAM" id="Phobius"/>
    </source>
</evidence>
<proteinExistence type="predicted"/>
<protein>
    <submittedName>
        <fullName evidence="2">DUF4405 domain-containing protein</fullName>
    </submittedName>
</protein>
<evidence type="ECO:0000313" key="3">
    <source>
        <dbReference type="Proteomes" id="UP000316801"/>
    </source>
</evidence>
<keyword evidence="1" id="KW-0812">Transmembrane</keyword>
<feature type="transmembrane region" description="Helical" evidence="1">
    <location>
        <begin position="39"/>
        <end position="56"/>
    </location>
</feature>
<dbReference type="Proteomes" id="UP000316801">
    <property type="component" value="Unassembled WGS sequence"/>
</dbReference>
<keyword evidence="1" id="KW-0472">Membrane</keyword>
<organism evidence="2 3">
    <name type="scientific">Rhizobium straminoryzae</name>
    <dbReference type="NCBI Taxonomy" id="1387186"/>
    <lineage>
        <taxon>Bacteria</taxon>
        <taxon>Pseudomonadati</taxon>
        <taxon>Pseudomonadota</taxon>
        <taxon>Alphaproteobacteria</taxon>
        <taxon>Hyphomicrobiales</taxon>
        <taxon>Rhizobiaceae</taxon>
        <taxon>Rhizobium/Agrobacterium group</taxon>
        <taxon>Rhizobium</taxon>
    </lineage>
</organism>
<dbReference type="EMBL" id="VJMG01000043">
    <property type="protein sequence ID" value="TRL37523.1"/>
    <property type="molecule type" value="Genomic_DNA"/>
</dbReference>
<dbReference type="AlphaFoldDB" id="A0A549T6L9"/>
<feature type="transmembrane region" description="Helical" evidence="1">
    <location>
        <begin position="68"/>
        <end position="89"/>
    </location>
</feature>
<evidence type="ECO:0000313" key="2">
    <source>
        <dbReference type="EMBL" id="TRL37523.1"/>
    </source>
</evidence>
<name>A0A549T6L9_9HYPH</name>
<sequence>MPSILMRYATPFITGLFLVSLISGIALFFHWGPGQFHGIHEWLSMVLILPFLLHLWKNWRPMVLYFKRVPMAVALVVSLAASLAFFIPFGTSGGERGAPPQVALIQMVTKAKPAQVAALVGKSEEDIISTLKAAGFAAAASDLSLAEIARSSGKSDRELLGQVTALGR</sequence>